<evidence type="ECO:0000256" key="1">
    <source>
        <dbReference type="ARBA" id="ARBA00022729"/>
    </source>
</evidence>
<comment type="caution">
    <text evidence="3">The sequence shown here is derived from an EMBL/GenBank/DDBJ whole genome shotgun (WGS) entry which is preliminary data.</text>
</comment>
<keyword evidence="1" id="KW-0732">Signal</keyword>
<organism evidence="3 4">
    <name type="scientific">Flavobacterium cupreum</name>
    <dbReference type="NCBI Taxonomy" id="2133766"/>
    <lineage>
        <taxon>Bacteria</taxon>
        <taxon>Pseudomonadati</taxon>
        <taxon>Bacteroidota</taxon>
        <taxon>Flavobacteriia</taxon>
        <taxon>Flavobacteriales</taxon>
        <taxon>Flavobacteriaceae</taxon>
        <taxon>Flavobacterium</taxon>
    </lineage>
</organism>
<dbReference type="EMBL" id="QWDM01000024">
    <property type="protein sequence ID" value="RUT67892.1"/>
    <property type="molecule type" value="Genomic_DNA"/>
</dbReference>
<gene>
    <name evidence="3" type="ORF">D0817_23780</name>
</gene>
<dbReference type="Proteomes" id="UP000288102">
    <property type="component" value="Unassembled WGS sequence"/>
</dbReference>
<evidence type="ECO:0000313" key="4">
    <source>
        <dbReference type="Proteomes" id="UP000288102"/>
    </source>
</evidence>
<dbReference type="NCBIfam" id="TIGR04183">
    <property type="entry name" value="Por_Secre_tail"/>
    <property type="match status" value="1"/>
</dbReference>
<protein>
    <submittedName>
        <fullName evidence="3">T9SS C-terminal target domain-containing protein</fullName>
    </submittedName>
</protein>
<accession>A0A434A0J3</accession>
<keyword evidence="4" id="KW-1185">Reference proteome</keyword>
<reference evidence="4" key="1">
    <citation type="journal article" date="2019" name="Syst. Appl. Microbiol.">
        <title>Flavobacterium circumlabens sp. nov. and Flavobacterium cupreum sp. nov., two psychrotrophic species isolated from Antarctic environmental samples.</title>
        <authorList>
            <person name="Kralova S."/>
            <person name="Busse H.-J."/>
            <person name="Svec P."/>
            <person name="Maslanova I."/>
            <person name="Stankova E."/>
            <person name="Bartak M."/>
            <person name="Sedlacek I."/>
        </authorList>
    </citation>
    <scope>NUCLEOTIDE SEQUENCE [LARGE SCALE GENOMIC DNA]</scope>
    <source>
        <strain evidence="4">CCM 8825</strain>
    </source>
</reference>
<sequence>MVTLNRNKLLSFTGMGCSLLPEFAGKVVYSELNSNNSALLKVPNLNKGLYFLRLTSANKVKIKKIFIE</sequence>
<dbReference type="Pfam" id="PF18962">
    <property type="entry name" value="Por_Secre_tail"/>
    <property type="match status" value="1"/>
</dbReference>
<proteinExistence type="predicted"/>
<name>A0A434A0J3_9FLAO</name>
<dbReference type="AlphaFoldDB" id="A0A434A0J3"/>
<dbReference type="InterPro" id="IPR026444">
    <property type="entry name" value="Secre_tail"/>
</dbReference>
<evidence type="ECO:0000259" key="2">
    <source>
        <dbReference type="Pfam" id="PF18962"/>
    </source>
</evidence>
<evidence type="ECO:0000313" key="3">
    <source>
        <dbReference type="EMBL" id="RUT67892.1"/>
    </source>
</evidence>
<feature type="domain" description="Secretion system C-terminal sorting" evidence="2">
    <location>
        <begin position="23"/>
        <end position="67"/>
    </location>
</feature>